<name>A0A6G0YB62_APHCR</name>
<dbReference type="EMBL" id="VUJU01005029">
    <property type="protein sequence ID" value="KAF0752501.1"/>
    <property type="molecule type" value="Genomic_DNA"/>
</dbReference>
<dbReference type="OrthoDB" id="6628709at2759"/>
<dbReference type="Proteomes" id="UP000478052">
    <property type="component" value="Unassembled WGS sequence"/>
</dbReference>
<proteinExistence type="predicted"/>
<dbReference type="AlphaFoldDB" id="A0A6G0YB62"/>
<reference evidence="1 2" key="1">
    <citation type="submission" date="2019-08" db="EMBL/GenBank/DDBJ databases">
        <title>Whole genome of Aphis craccivora.</title>
        <authorList>
            <person name="Voronova N.V."/>
            <person name="Shulinski R.S."/>
            <person name="Bandarenka Y.V."/>
            <person name="Zhorov D.G."/>
            <person name="Warner D."/>
        </authorList>
    </citation>
    <scope>NUCLEOTIDE SEQUENCE [LARGE SCALE GENOMIC DNA]</scope>
    <source>
        <strain evidence="1">180601</strain>
        <tissue evidence="1">Whole Body</tissue>
    </source>
</reference>
<evidence type="ECO:0000313" key="2">
    <source>
        <dbReference type="Proteomes" id="UP000478052"/>
    </source>
</evidence>
<accession>A0A6G0YB62</accession>
<comment type="caution">
    <text evidence="1">The sequence shown here is derived from an EMBL/GenBank/DDBJ whole genome shotgun (WGS) entry which is preliminary data.</text>
</comment>
<keyword evidence="2" id="KW-1185">Reference proteome</keyword>
<protein>
    <submittedName>
        <fullName evidence="1">Putative transposon-derived protein F52C9.6</fullName>
    </submittedName>
</protein>
<evidence type="ECO:0000313" key="1">
    <source>
        <dbReference type="EMBL" id="KAF0752501.1"/>
    </source>
</evidence>
<dbReference type="PANTHER" id="PTHR47027:SF20">
    <property type="entry name" value="REVERSE TRANSCRIPTASE-LIKE PROTEIN WITH RNA-DIRECTED DNA POLYMERASE DOMAIN"/>
    <property type="match status" value="1"/>
</dbReference>
<dbReference type="PANTHER" id="PTHR47027">
    <property type="entry name" value="REVERSE TRANSCRIPTASE DOMAIN-CONTAINING PROTEIN"/>
    <property type="match status" value="1"/>
</dbReference>
<gene>
    <name evidence="1" type="ORF">FWK35_00028134</name>
</gene>
<feature type="non-terminal residue" evidence="1">
    <location>
        <position position="1"/>
    </location>
</feature>
<sequence length="146" mass="17425">PVVTYGCETWSTTKDNNKKLAIWERKILRNIYGPVYNGNLGIYEKRHNEELYNLYEKPNILTYIRCKRLEWLGHVWREDGDLLQNVLIRKINKKRPLGRPRTRWKDTVEKDMRLIDEDATLDWTLNREKWRGLLVAAQVLDGPLSC</sequence>
<organism evidence="1 2">
    <name type="scientific">Aphis craccivora</name>
    <name type="common">Cowpea aphid</name>
    <dbReference type="NCBI Taxonomy" id="307492"/>
    <lineage>
        <taxon>Eukaryota</taxon>
        <taxon>Metazoa</taxon>
        <taxon>Ecdysozoa</taxon>
        <taxon>Arthropoda</taxon>
        <taxon>Hexapoda</taxon>
        <taxon>Insecta</taxon>
        <taxon>Pterygota</taxon>
        <taxon>Neoptera</taxon>
        <taxon>Paraneoptera</taxon>
        <taxon>Hemiptera</taxon>
        <taxon>Sternorrhyncha</taxon>
        <taxon>Aphidomorpha</taxon>
        <taxon>Aphidoidea</taxon>
        <taxon>Aphididae</taxon>
        <taxon>Aphidini</taxon>
        <taxon>Aphis</taxon>
        <taxon>Aphis</taxon>
    </lineage>
</organism>